<protein>
    <submittedName>
        <fullName evidence="1">Uncharacterized protein</fullName>
    </submittedName>
</protein>
<dbReference type="EMBL" id="CAJPDT010000244">
    <property type="protein sequence ID" value="CAF9942794.1"/>
    <property type="molecule type" value="Genomic_DNA"/>
</dbReference>
<name>A0A8H3J984_9LECA</name>
<proteinExistence type="predicted"/>
<accession>A0A8H3J984</accession>
<keyword evidence="2" id="KW-1185">Reference proteome</keyword>
<evidence type="ECO:0000313" key="1">
    <source>
        <dbReference type="EMBL" id="CAF9942794.1"/>
    </source>
</evidence>
<evidence type="ECO:0000313" key="2">
    <source>
        <dbReference type="Proteomes" id="UP000664534"/>
    </source>
</evidence>
<dbReference type="AlphaFoldDB" id="A0A8H3J984"/>
<gene>
    <name evidence="1" type="ORF">IMSHALPRED_004850</name>
</gene>
<organism evidence="1 2">
    <name type="scientific">Imshaugia aleurites</name>
    <dbReference type="NCBI Taxonomy" id="172621"/>
    <lineage>
        <taxon>Eukaryota</taxon>
        <taxon>Fungi</taxon>
        <taxon>Dikarya</taxon>
        <taxon>Ascomycota</taxon>
        <taxon>Pezizomycotina</taxon>
        <taxon>Lecanoromycetes</taxon>
        <taxon>OSLEUM clade</taxon>
        <taxon>Lecanoromycetidae</taxon>
        <taxon>Lecanorales</taxon>
        <taxon>Lecanorineae</taxon>
        <taxon>Parmeliaceae</taxon>
        <taxon>Imshaugia</taxon>
    </lineage>
</organism>
<dbReference type="Proteomes" id="UP000664534">
    <property type="component" value="Unassembled WGS sequence"/>
</dbReference>
<reference evidence="1" key="1">
    <citation type="submission" date="2021-03" db="EMBL/GenBank/DDBJ databases">
        <authorList>
            <person name="Tagirdzhanova G."/>
        </authorList>
    </citation>
    <scope>NUCLEOTIDE SEQUENCE</scope>
</reference>
<sequence>MRLTNKQFNHDHFDNYETNQSHFNKFNKKRGYHDTNTYSEEILERLRKKGKCYRCQKSGYMIMNDDALCKPKSKKFAELEAEEK</sequence>
<comment type="caution">
    <text evidence="1">The sequence shown here is derived from an EMBL/GenBank/DDBJ whole genome shotgun (WGS) entry which is preliminary data.</text>
</comment>